<evidence type="ECO:0000256" key="1">
    <source>
        <dbReference type="PROSITE-ProRule" id="PRU00339"/>
    </source>
</evidence>
<dbReference type="SUPFAM" id="SSF48452">
    <property type="entry name" value="TPR-like"/>
    <property type="match status" value="2"/>
</dbReference>
<dbReference type="HOGENOM" id="CLU_007251_2_1_5"/>
<comment type="caution">
    <text evidence="3">The sequence shown here is derived from an EMBL/GenBank/DDBJ whole genome shotgun (WGS) entry which is preliminary data.</text>
</comment>
<dbReference type="Pfam" id="PF00515">
    <property type="entry name" value="TPR_1"/>
    <property type="match status" value="1"/>
</dbReference>
<sequence length="649" mass="70819">MHWPLAWLHLGESARQVTGITFDHETRRSIVCGRAPGRGFHVHRMRLLRLLTVTLMAGATAAPAFAAADTAASEPAPITAQSLSGAYLAAKSAQIGGDMATASDLFVQALSMDPTSQLLQQDAMFAFLADGRFKEAVDIASKLRDVPEAGKVARIALGVDALSKGAFDAAIAEFDVVDPSDLDALLLGELMAWADVGAGRVDEALLRIDNLQGAPWFSVFNAYQKGLIAVVAGRTDVARRALHLVVDDQNNARTSPDAYLGAAEALARLEVRDGKTDAALAALQTGLDLVPTYDPVLHLKARIEKGETIEPAVASVQEGAAETLYILGQAINRGDGQQVALLYFQMARALAPRNPSLLTALGGIAERSERLEQAIAFYREIPENSAYRRTAELQIGLDLWYSEQKEEAKAHLERAVRSYPEDPKAHTALADVLAADKDYAPAAKALDKAIELTEATGEASWNLYYQRGIAFERTDQWDKAEKDFRKALELSPDQPQVLNYLGYSWVDKNENLQEGLDMIRKAVELRPNDGYIIDSLGWAYYRLGRYEEAVEQLERAVLITPMDPTINDHLGDAYWHVGRNREARFQWERALIGQPEPEEDVKATIRDKIEDGLTPANERAEAEDGDDSRKAAAAVAPAPAGDAPATKVE</sequence>
<dbReference type="PROSITE" id="PS50293">
    <property type="entry name" value="TPR_REGION"/>
    <property type="match status" value="1"/>
</dbReference>
<dbReference type="InterPro" id="IPR011990">
    <property type="entry name" value="TPR-like_helical_dom_sf"/>
</dbReference>
<dbReference type="AlphaFoldDB" id="Q1YGI8"/>
<dbReference type="BioCyc" id="AURANTIMONAS:SI859A1_02838-MONOMER"/>
<feature type="compositionally biased region" description="Low complexity" evidence="2">
    <location>
        <begin position="631"/>
        <end position="649"/>
    </location>
</feature>
<feature type="repeat" description="TPR" evidence="1">
    <location>
        <begin position="461"/>
        <end position="494"/>
    </location>
</feature>
<dbReference type="PROSITE" id="PS50005">
    <property type="entry name" value="TPR"/>
    <property type="match status" value="2"/>
</dbReference>
<protein>
    <submittedName>
        <fullName evidence="3">Uncharacterized protein</fullName>
    </submittedName>
</protein>
<dbReference type="InterPro" id="IPR019734">
    <property type="entry name" value="TPR_rpt"/>
</dbReference>
<evidence type="ECO:0000256" key="2">
    <source>
        <dbReference type="SAM" id="MobiDB-lite"/>
    </source>
</evidence>
<evidence type="ECO:0000313" key="4">
    <source>
        <dbReference type="Proteomes" id="UP000000321"/>
    </source>
</evidence>
<evidence type="ECO:0000313" key="3">
    <source>
        <dbReference type="EMBL" id="EAS49237.1"/>
    </source>
</evidence>
<dbReference type="Proteomes" id="UP000000321">
    <property type="component" value="Unassembled WGS sequence"/>
</dbReference>
<name>Q1YGI8_AURMS</name>
<keyword evidence="1" id="KW-0802">TPR repeat</keyword>
<gene>
    <name evidence="3" type="ORF">SI859A1_02838</name>
</gene>
<dbReference type="PANTHER" id="PTHR12558">
    <property type="entry name" value="CELL DIVISION CYCLE 16,23,27"/>
    <property type="match status" value="1"/>
</dbReference>
<organism evidence="3 4">
    <name type="scientific">Aurantimonas manganoxydans (strain ATCC BAA-1229 / DSM 21871 / SI85-9A1)</name>
    <dbReference type="NCBI Taxonomy" id="287752"/>
    <lineage>
        <taxon>Bacteria</taxon>
        <taxon>Pseudomonadati</taxon>
        <taxon>Pseudomonadota</taxon>
        <taxon>Alphaproteobacteria</taxon>
        <taxon>Hyphomicrobiales</taxon>
        <taxon>Aurantimonadaceae</taxon>
        <taxon>Aurantimonas</taxon>
    </lineage>
</organism>
<reference evidence="3 4" key="1">
    <citation type="journal article" date="2008" name="Appl. Environ. Microbiol.">
        <title>Genomic insights into Mn(II) oxidation by the marine alphaproteobacterium Aurantimonas sp. strain SI85-9A1.</title>
        <authorList>
            <person name="Dick G.J."/>
            <person name="Podell S."/>
            <person name="Johnson H.A."/>
            <person name="Rivera-Espinoza Y."/>
            <person name="Bernier-Latmani R."/>
            <person name="McCarthy J.K."/>
            <person name="Torpey J.W."/>
            <person name="Clement B.G."/>
            <person name="Gaasterland T."/>
            <person name="Tebo B.M."/>
        </authorList>
    </citation>
    <scope>NUCLEOTIDE SEQUENCE [LARGE SCALE GENOMIC DNA]</scope>
    <source>
        <strain evidence="3 4">SI85-9A1</strain>
    </source>
</reference>
<dbReference type="Pfam" id="PF13414">
    <property type="entry name" value="TPR_11"/>
    <property type="match status" value="1"/>
</dbReference>
<dbReference type="PANTHER" id="PTHR12558:SF13">
    <property type="entry name" value="CELL DIVISION CYCLE PROTEIN 27 HOMOLOG"/>
    <property type="match status" value="1"/>
</dbReference>
<feature type="repeat" description="TPR" evidence="1">
    <location>
        <begin position="530"/>
        <end position="563"/>
    </location>
</feature>
<dbReference type="Gene3D" id="1.25.40.10">
    <property type="entry name" value="Tetratricopeptide repeat domain"/>
    <property type="match status" value="4"/>
</dbReference>
<accession>Q1YGI8</accession>
<dbReference type="Pfam" id="PF13432">
    <property type="entry name" value="TPR_16"/>
    <property type="match status" value="2"/>
</dbReference>
<feature type="compositionally biased region" description="Basic and acidic residues" evidence="2">
    <location>
        <begin position="618"/>
        <end position="630"/>
    </location>
</feature>
<dbReference type="SMART" id="SM00028">
    <property type="entry name" value="TPR"/>
    <property type="match status" value="7"/>
</dbReference>
<dbReference type="EMBL" id="AAPJ01000005">
    <property type="protein sequence ID" value="EAS49237.1"/>
    <property type="molecule type" value="Genomic_DNA"/>
</dbReference>
<keyword evidence="4" id="KW-1185">Reference proteome</keyword>
<proteinExistence type="predicted"/>
<feature type="region of interest" description="Disordered" evidence="2">
    <location>
        <begin position="609"/>
        <end position="649"/>
    </location>
</feature>